<dbReference type="Gene3D" id="3.40.109.10">
    <property type="entry name" value="NADH Oxidase"/>
    <property type="match status" value="1"/>
</dbReference>
<protein>
    <submittedName>
        <fullName evidence="3">SagB/ThcOx family dehydrogenase</fullName>
    </submittedName>
</protein>
<dbReference type="GO" id="GO:0016491">
    <property type="term" value="F:oxidoreductase activity"/>
    <property type="evidence" value="ECO:0007669"/>
    <property type="project" value="InterPro"/>
</dbReference>
<sequence length="431" mass="47388">MNVHETVVLRPDATLERTPEGHCRLVVRSGARSQGLGRVDDPHVLETLATTGMPFTGDDVVTDLWRRGWLSLIVSRDDTPVLTLHPHADPPPRPSDGGTGRPVSELAVLRKVGEDYALESARAWCSVRVEQSEELPALLTGKGDLCRYLDWAGLTGDEAESTQLALAQWTPHELAFHHQTRIPGVHRATDFGRSHWGTRRFAGLPARHERFRGEGITLAKPDLAGLRQSDQTVTAVLEKRRTIRDHDDEHPLTVVQLGHLLFRCARNRWLVQRNGSEYLSRPYPSGGSAYELEIYPVVRNVTGLDPGLYHYDPQEHRLRYVSEHTGDLLAHAAVVAGAERQPQVLLIITARFGRLMRTYRGMSYALILKHVGIVQQVMYTVATAMGLAVCALGDGDATAFASATGLDPMSEASVGELALGSRPTRVNAGGV</sequence>
<feature type="domain" description="Nitroreductase" evidence="2">
    <location>
        <begin position="238"/>
        <end position="420"/>
    </location>
</feature>
<dbReference type="SUPFAM" id="SSF55469">
    <property type="entry name" value="FMN-dependent nitroreductase-like"/>
    <property type="match status" value="1"/>
</dbReference>
<comment type="caution">
    <text evidence="3">The sequence shown here is derived from an EMBL/GenBank/DDBJ whole genome shotgun (WGS) entry which is preliminary data.</text>
</comment>
<evidence type="ECO:0000313" key="4">
    <source>
        <dbReference type="Proteomes" id="UP000295157"/>
    </source>
</evidence>
<feature type="region of interest" description="Disordered" evidence="1">
    <location>
        <begin position="81"/>
        <end position="102"/>
    </location>
</feature>
<dbReference type="PANTHER" id="PTHR43745">
    <property type="entry name" value="NITROREDUCTASE MJ1384-RELATED"/>
    <property type="match status" value="1"/>
</dbReference>
<dbReference type="Proteomes" id="UP000295157">
    <property type="component" value="Unassembled WGS sequence"/>
</dbReference>
<dbReference type="RefSeq" id="WP_132332932.1">
    <property type="nucleotide sequence ID" value="NZ_SMJZ01000044.1"/>
</dbReference>
<evidence type="ECO:0000313" key="3">
    <source>
        <dbReference type="EMBL" id="TDC07148.1"/>
    </source>
</evidence>
<evidence type="ECO:0000259" key="2">
    <source>
        <dbReference type="Pfam" id="PF00881"/>
    </source>
</evidence>
<dbReference type="EMBL" id="SMJZ01000044">
    <property type="protein sequence ID" value="TDC07148.1"/>
    <property type="molecule type" value="Genomic_DNA"/>
</dbReference>
<dbReference type="InterPro" id="IPR052544">
    <property type="entry name" value="Bacteriocin_Proc_Enz"/>
</dbReference>
<dbReference type="PANTHER" id="PTHR43745:SF2">
    <property type="entry name" value="NITROREDUCTASE MJ1384-RELATED"/>
    <property type="match status" value="1"/>
</dbReference>
<dbReference type="Pfam" id="PF00881">
    <property type="entry name" value="Nitroreductase"/>
    <property type="match status" value="1"/>
</dbReference>
<dbReference type="InterPro" id="IPR000415">
    <property type="entry name" value="Nitroreductase-like"/>
</dbReference>
<dbReference type="CDD" id="cd02142">
    <property type="entry name" value="McbC_SagB-like_oxidoreductase"/>
    <property type="match status" value="1"/>
</dbReference>
<evidence type="ECO:0000256" key="1">
    <source>
        <dbReference type="SAM" id="MobiDB-lite"/>
    </source>
</evidence>
<name>A0A4R4NDC1_9ACTN</name>
<proteinExistence type="predicted"/>
<dbReference type="OrthoDB" id="3723182at2"/>
<keyword evidence="4" id="KW-1185">Reference proteome</keyword>
<organism evidence="3 4">
    <name type="scientific">Nonomuraea longispora</name>
    <dbReference type="NCBI Taxonomy" id="1848320"/>
    <lineage>
        <taxon>Bacteria</taxon>
        <taxon>Bacillati</taxon>
        <taxon>Actinomycetota</taxon>
        <taxon>Actinomycetes</taxon>
        <taxon>Streptosporangiales</taxon>
        <taxon>Streptosporangiaceae</taxon>
        <taxon>Nonomuraea</taxon>
    </lineage>
</organism>
<dbReference type="NCBIfam" id="TIGR03605">
    <property type="entry name" value="antibiot_sagB"/>
    <property type="match status" value="1"/>
</dbReference>
<dbReference type="InterPro" id="IPR029479">
    <property type="entry name" value="Nitroreductase"/>
</dbReference>
<gene>
    <name evidence="3" type="ORF">E1267_14305</name>
</gene>
<dbReference type="InterPro" id="IPR020051">
    <property type="entry name" value="SagB-type_dehydrogenase"/>
</dbReference>
<dbReference type="AlphaFoldDB" id="A0A4R4NDC1"/>
<accession>A0A4R4NDC1</accession>
<reference evidence="3 4" key="1">
    <citation type="submission" date="2019-02" db="EMBL/GenBank/DDBJ databases">
        <title>Draft genome sequences of novel Actinobacteria.</title>
        <authorList>
            <person name="Sahin N."/>
            <person name="Ay H."/>
            <person name="Saygin H."/>
        </authorList>
    </citation>
    <scope>NUCLEOTIDE SEQUENCE [LARGE SCALE GENOMIC DNA]</scope>
    <source>
        <strain evidence="3 4">KC201</strain>
    </source>
</reference>